<accession>A0A1F5J9W8</accession>
<evidence type="ECO:0000256" key="1">
    <source>
        <dbReference type="ARBA" id="ARBA00022490"/>
    </source>
</evidence>
<keyword evidence="3 5" id="KW-0540">Nuclease</keyword>
<evidence type="ECO:0000256" key="5">
    <source>
        <dbReference type="HAMAP-Rule" id="MF_00651"/>
    </source>
</evidence>
<proteinExistence type="inferred from homology"/>
<organism evidence="7 8">
    <name type="scientific">Candidatus Daviesbacteria bacterium RIFCSPHIGHO2_02_FULL_39_12</name>
    <dbReference type="NCBI Taxonomy" id="1797770"/>
    <lineage>
        <taxon>Bacteria</taxon>
        <taxon>Candidatus Daviesiibacteriota</taxon>
    </lineage>
</organism>
<dbReference type="Proteomes" id="UP000177042">
    <property type="component" value="Unassembled WGS sequence"/>
</dbReference>
<dbReference type="GO" id="GO:0000967">
    <property type="term" value="P:rRNA 5'-end processing"/>
    <property type="evidence" value="ECO:0007669"/>
    <property type="project" value="UniProtKB-UniRule"/>
</dbReference>
<dbReference type="GO" id="GO:0016788">
    <property type="term" value="F:hydrolase activity, acting on ester bonds"/>
    <property type="evidence" value="ECO:0007669"/>
    <property type="project" value="UniProtKB-UniRule"/>
</dbReference>
<dbReference type="SUPFAM" id="SSF53098">
    <property type="entry name" value="Ribonuclease H-like"/>
    <property type="match status" value="1"/>
</dbReference>
<keyword evidence="2 5" id="KW-0690">Ribosome biogenesis</keyword>
<evidence type="ECO:0000256" key="2">
    <source>
        <dbReference type="ARBA" id="ARBA00022517"/>
    </source>
</evidence>
<protein>
    <recommendedName>
        <fullName evidence="5">Putative pre-16S rRNA nuclease</fullName>
        <ecNumber evidence="5">3.1.-.-</ecNumber>
    </recommendedName>
</protein>
<dbReference type="InterPro" id="IPR005227">
    <property type="entry name" value="YqgF"/>
</dbReference>
<dbReference type="Gene3D" id="3.30.420.140">
    <property type="entry name" value="YqgF/RNase H-like domain"/>
    <property type="match status" value="1"/>
</dbReference>
<dbReference type="InterPro" id="IPR006641">
    <property type="entry name" value="YqgF/RNaseH-like_dom"/>
</dbReference>
<dbReference type="PANTHER" id="PTHR33317">
    <property type="entry name" value="POLYNUCLEOTIDYL TRANSFERASE, RIBONUCLEASE H-LIKE SUPERFAMILY PROTEIN"/>
    <property type="match status" value="1"/>
</dbReference>
<keyword evidence="4 5" id="KW-0378">Hydrolase</keyword>
<keyword evidence="1 5" id="KW-0963">Cytoplasm</keyword>
<dbReference type="AlphaFoldDB" id="A0A1F5J9W8"/>
<sequence>MEYLGVDFGLKRVGLATSEGELASAWKIIEVKNFREALEKISQIIEQKGFEKVIIGLPEGKMGKNVAGFIKALTKRGFDVNTVDETLSSKKALETMIKLGLPRQRRQDVDAYSAAQILQDWLDAGGKGDTRIL</sequence>
<dbReference type="HAMAP" id="MF_00651">
    <property type="entry name" value="Nuclease_YqgF"/>
    <property type="match status" value="1"/>
</dbReference>
<dbReference type="EMBL" id="MFCX01000026">
    <property type="protein sequence ID" value="OGE25415.1"/>
    <property type="molecule type" value="Genomic_DNA"/>
</dbReference>
<evidence type="ECO:0000313" key="8">
    <source>
        <dbReference type="Proteomes" id="UP000177042"/>
    </source>
</evidence>
<dbReference type="InterPro" id="IPR037027">
    <property type="entry name" value="YqgF/RNaseH-like_dom_sf"/>
</dbReference>
<evidence type="ECO:0000313" key="7">
    <source>
        <dbReference type="EMBL" id="OGE25415.1"/>
    </source>
</evidence>
<dbReference type="Pfam" id="PF03652">
    <property type="entry name" value="RuvX"/>
    <property type="match status" value="1"/>
</dbReference>
<comment type="caution">
    <text evidence="7">The sequence shown here is derived from an EMBL/GenBank/DDBJ whole genome shotgun (WGS) entry which is preliminary data.</text>
</comment>
<dbReference type="CDD" id="cd16964">
    <property type="entry name" value="YqgF"/>
    <property type="match status" value="1"/>
</dbReference>
<dbReference type="EC" id="3.1.-.-" evidence="5"/>
<evidence type="ECO:0000256" key="4">
    <source>
        <dbReference type="ARBA" id="ARBA00022801"/>
    </source>
</evidence>
<dbReference type="InterPro" id="IPR012337">
    <property type="entry name" value="RNaseH-like_sf"/>
</dbReference>
<gene>
    <name evidence="7" type="ORF">A3C26_02570</name>
</gene>
<dbReference type="NCBIfam" id="TIGR00250">
    <property type="entry name" value="RNAse_H_YqgF"/>
    <property type="match status" value="1"/>
</dbReference>
<dbReference type="GO" id="GO:0005737">
    <property type="term" value="C:cytoplasm"/>
    <property type="evidence" value="ECO:0007669"/>
    <property type="project" value="UniProtKB-SubCell"/>
</dbReference>
<comment type="function">
    <text evidence="5">Could be a nuclease involved in processing of the 5'-end of pre-16S rRNA.</text>
</comment>
<evidence type="ECO:0000259" key="6">
    <source>
        <dbReference type="SMART" id="SM00732"/>
    </source>
</evidence>
<dbReference type="GO" id="GO:0004518">
    <property type="term" value="F:nuclease activity"/>
    <property type="evidence" value="ECO:0007669"/>
    <property type="project" value="UniProtKB-KW"/>
</dbReference>
<feature type="domain" description="YqgF/RNase H-like" evidence="6">
    <location>
        <begin position="1"/>
        <end position="92"/>
    </location>
</feature>
<reference evidence="7 8" key="1">
    <citation type="journal article" date="2016" name="Nat. Commun.">
        <title>Thousands of microbial genomes shed light on interconnected biogeochemical processes in an aquifer system.</title>
        <authorList>
            <person name="Anantharaman K."/>
            <person name="Brown C.T."/>
            <person name="Hug L.A."/>
            <person name="Sharon I."/>
            <person name="Castelle C.J."/>
            <person name="Probst A.J."/>
            <person name="Thomas B.C."/>
            <person name="Singh A."/>
            <person name="Wilkins M.J."/>
            <person name="Karaoz U."/>
            <person name="Brodie E.L."/>
            <person name="Williams K.H."/>
            <person name="Hubbard S.S."/>
            <person name="Banfield J.F."/>
        </authorList>
    </citation>
    <scope>NUCLEOTIDE SEQUENCE [LARGE SCALE GENOMIC DNA]</scope>
</reference>
<comment type="subcellular location">
    <subcellularLocation>
        <location evidence="5">Cytoplasm</location>
    </subcellularLocation>
</comment>
<comment type="similarity">
    <text evidence="5">Belongs to the YqgF HJR family.</text>
</comment>
<name>A0A1F5J9W8_9BACT</name>
<dbReference type="SMART" id="SM00732">
    <property type="entry name" value="YqgFc"/>
    <property type="match status" value="1"/>
</dbReference>
<evidence type="ECO:0000256" key="3">
    <source>
        <dbReference type="ARBA" id="ARBA00022722"/>
    </source>
</evidence>
<dbReference type="PANTHER" id="PTHR33317:SF4">
    <property type="entry name" value="POLYNUCLEOTIDYL TRANSFERASE, RIBONUCLEASE H-LIKE SUPERFAMILY PROTEIN"/>
    <property type="match status" value="1"/>
</dbReference>